<protein>
    <submittedName>
        <fullName evidence="3">N-acetylmuramoyl-L-alanine amidase AmiA</fullName>
        <ecNumber evidence="3">3.5.1.28</ecNumber>
    </submittedName>
</protein>
<dbReference type="GO" id="GO:0009253">
    <property type="term" value="P:peptidoglycan catabolic process"/>
    <property type="evidence" value="ECO:0007669"/>
    <property type="project" value="InterPro"/>
</dbReference>
<dbReference type="GO" id="GO:0030288">
    <property type="term" value="C:outer membrane-bounded periplasmic space"/>
    <property type="evidence" value="ECO:0007669"/>
    <property type="project" value="TreeGrafter"/>
</dbReference>
<keyword evidence="1 3" id="KW-0378">Hydrolase</keyword>
<dbReference type="PANTHER" id="PTHR30404">
    <property type="entry name" value="N-ACETYLMURAMOYL-L-ALANINE AMIDASE"/>
    <property type="match status" value="1"/>
</dbReference>
<dbReference type="AlphaFoldDB" id="A0A645G2D3"/>
<dbReference type="CDD" id="cd02696">
    <property type="entry name" value="MurNAc-LAA"/>
    <property type="match status" value="1"/>
</dbReference>
<comment type="caution">
    <text evidence="3">The sequence shown here is derived from an EMBL/GenBank/DDBJ whole genome shotgun (WGS) entry which is preliminary data.</text>
</comment>
<evidence type="ECO:0000259" key="2">
    <source>
        <dbReference type="SMART" id="SM00646"/>
    </source>
</evidence>
<reference evidence="3" key="1">
    <citation type="submission" date="2019-08" db="EMBL/GenBank/DDBJ databases">
        <authorList>
            <person name="Kucharzyk K."/>
            <person name="Murdoch R.W."/>
            <person name="Higgins S."/>
            <person name="Loffler F."/>
        </authorList>
    </citation>
    <scope>NUCLEOTIDE SEQUENCE</scope>
</reference>
<proteinExistence type="predicted"/>
<dbReference type="EC" id="3.5.1.28" evidence="3"/>
<sequence length="185" mass="20368">MGVDARMTRTGDTYLRLQERTELANRWKADMFVSIHANALPAGHHALGMEIYLMALPTDKDAMRLALIENRDLAADNDKKESAASDRRTQLLLSILGNMQQNAKISESTTVAERLFGAGKQGGLPMRRVAQAPFFVLRGATMPAVLVETGFLTEAREAKMLATPEYQKKCASALARGVVSYLENQ</sequence>
<dbReference type="SMART" id="SM00646">
    <property type="entry name" value="Ami_3"/>
    <property type="match status" value="1"/>
</dbReference>
<dbReference type="PANTHER" id="PTHR30404:SF0">
    <property type="entry name" value="N-ACETYLMURAMOYL-L-ALANINE AMIDASE AMIC"/>
    <property type="match status" value="1"/>
</dbReference>
<accession>A0A645G2D3</accession>
<dbReference type="Pfam" id="PF01520">
    <property type="entry name" value="Amidase_3"/>
    <property type="match status" value="1"/>
</dbReference>
<dbReference type="InterPro" id="IPR002508">
    <property type="entry name" value="MurNAc-LAA_cat"/>
</dbReference>
<dbReference type="GO" id="GO:0008745">
    <property type="term" value="F:N-acetylmuramoyl-L-alanine amidase activity"/>
    <property type="evidence" value="ECO:0007669"/>
    <property type="project" value="UniProtKB-EC"/>
</dbReference>
<dbReference type="SUPFAM" id="SSF53187">
    <property type="entry name" value="Zn-dependent exopeptidases"/>
    <property type="match status" value="1"/>
</dbReference>
<organism evidence="3">
    <name type="scientific">bioreactor metagenome</name>
    <dbReference type="NCBI Taxonomy" id="1076179"/>
    <lineage>
        <taxon>unclassified sequences</taxon>
        <taxon>metagenomes</taxon>
        <taxon>ecological metagenomes</taxon>
    </lineage>
</organism>
<dbReference type="Gene3D" id="3.40.630.40">
    <property type="entry name" value="Zn-dependent exopeptidases"/>
    <property type="match status" value="1"/>
</dbReference>
<evidence type="ECO:0000313" key="3">
    <source>
        <dbReference type="EMBL" id="MPN21008.1"/>
    </source>
</evidence>
<name>A0A645G2D3_9ZZZZ</name>
<dbReference type="InterPro" id="IPR050695">
    <property type="entry name" value="N-acetylmuramoyl_amidase_3"/>
</dbReference>
<dbReference type="EMBL" id="VSSQ01068876">
    <property type="protein sequence ID" value="MPN21008.1"/>
    <property type="molecule type" value="Genomic_DNA"/>
</dbReference>
<feature type="domain" description="MurNAc-LAA" evidence="2">
    <location>
        <begin position="21"/>
        <end position="179"/>
    </location>
</feature>
<evidence type="ECO:0000256" key="1">
    <source>
        <dbReference type="ARBA" id="ARBA00022801"/>
    </source>
</evidence>
<gene>
    <name evidence="3" type="primary">amiA_2</name>
    <name evidence="3" type="ORF">SDC9_168387</name>
</gene>